<feature type="region of interest" description="Disordered" evidence="1">
    <location>
        <begin position="111"/>
        <end position="135"/>
    </location>
</feature>
<proteinExistence type="predicted"/>
<dbReference type="OrthoDB" id="9804551at2"/>
<evidence type="ECO:0000313" key="3">
    <source>
        <dbReference type="EMBL" id="RSK33087.1"/>
    </source>
</evidence>
<evidence type="ECO:0000256" key="1">
    <source>
        <dbReference type="SAM" id="MobiDB-lite"/>
    </source>
</evidence>
<keyword evidence="4" id="KW-1185">Reference proteome</keyword>
<evidence type="ECO:0000259" key="2">
    <source>
        <dbReference type="PROSITE" id="PS50075"/>
    </source>
</evidence>
<comment type="caution">
    <text evidence="3">The sequence shown here is derived from an EMBL/GenBank/DDBJ whole genome shotgun (WGS) entry which is preliminary data.</text>
</comment>
<feature type="compositionally biased region" description="Polar residues" evidence="1">
    <location>
        <begin position="125"/>
        <end position="135"/>
    </location>
</feature>
<feature type="domain" description="Carrier" evidence="2">
    <location>
        <begin position="31"/>
        <end position="107"/>
    </location>
</feature>
<gene>
    <name evidence="3" type="ORF">EI290_10245</name>
</gene>
<dbReference type="Pfam" id="PF00550">
    <property type="entry name" value="PP-binding"/>
    <property type="match status" value="1"/>
</dbReference>
<dbReference type="SUPFAM" id="SSF47336">
    <property type="entry name" value="ACP-like"/>
    <property type="match status" value="1"/>
</dbReference>
<name>A0A3R9M8Q3_9BACT</name>
<dbReference type="InterPro" id="IPR009081">
    <property type="entry name" value="PP-bd_ACP"/>
</dbReference>
<protein>
    <submittedName>
        <fullName evidence="3">Acyl carrier protein</fullName>
    </submittedName>
</protein>
<dbReference type="EMBL" id="RWIS01000006">
    <property type="protein sequence ID" value="RSK33087.1"/>
    <property type="molecule type" value="Genomic_DNA"/>
</dbReference>
<accession>A0A3R9M8Q3</accession>
<feature type="compositionally biased region" description="Low complexity" evidence="1">
    <location>
        <begin position="111"/>
        <end position="124"/>
    </location>
</feature>
<evidence type="ECO:0000313" key="4">
    <source>
        <dbReference type="Proteomes" id="UP000280066"/>
    </source>
</evidence>
<sequence>MGPTPCRCYSKTTTPSLPLPSVSLWSFKSVENWYEITLDLCRRQAWYLSGPTLEPTTHLVHDLGFDSLDCLQLTIRLERGLGIEIPDQETQQWQTLAHVLASVERQLFPAPASSPVTSTSTSPAHDNQSGLSCRA</sequence>
<dbReference type="InterPro" id="IPR036736">
    <property type="entry name" value="ACP-like_sf"/>
</dbReference>
<dbReference type="AlphaFoldDB" id="A0A3R9M8Q3"/>
<dbReference type="Proteomes" id="UP000280066">
    <property type="component" value="Unassembled WGS sequence"/>
</dbReference>
<organism evidence="3 4">
    <name type="scientific">Hymenobacter metallilatus</name>
    <dbReference type="NCBI Taxonomy" id="2493666"/>
    <lineage>
        <taxon>Bacteria</taxon>
        <taxon>Pseudomonadati</taxon>
        <taxon>Bacteroidota</taxon>
        <taxon>Cytophagia</taxon>
        <taxon>Cytophagales</taxon>
        <taxon>Hymenobacteraceae</taxon>
        <taxon>Hymenobacter</taxon>
    </lineage>
</organism>
<dbReference type="Gene3D" id="1.10.1200.10">
    <property type="entry name" value="ACP-like"/>
    <property type="match status" value="1"/>
</dbReference>
<reference evidence="3 4" key="1">
    <citation type="submission" date="2018-12" db="EMBL/GenBank/DDBJ databases">
        <authorList>
            <person name="Feng G."/>
            <person name="Zhu H."/>
        </authorList>
    </citation>
    <scope>NUCLEOTIDE SEQUENCE [LARGE SCALE GENOMIC DNA]</scope>
    <source>
        <strain evidence="3 4">9PBR-2</strain>
    </source>
</reference>
<dbReference type="PROSITE" id="PS50075">
    <property type="entry name" value="CARRIER"/>
    <property type="match status" value="1"/>
</dbReference>